<organism evidence="9 10">
    <name type="scientific">Nocardioides vastitatis</name>
    <dbReference type="NCBI Taxonomy" id="2568655"/>
    <lineage>
        <taxon>Bacteria</taxon>
        <taxon>Bacillati</taxon>
        <taxon>Actinomycetota</taxon>
        <taxon>Actinomycetes</taxon>
        <taxon>Propionibacteriales</taxon>
        <taxon>Nocardioidaceae</taxon>
        <taxon>Nocardioides</taxon>
    </lineage>
</organism>
<evidence type="ECO:0000259" key="7">
    <source>
        <dbReference type="Pfam" id="PF02449"/>
    </source>
</evidence>
<protein>
    <recommendedName>
        <fullName evidence="3 6">Beta-galactosidase</fullName>
        <shortName evidence="6">Beta-gal</shortName>
        <ecNumber evidence="3 6">3.2.1.23</ecNumber>
    </recommendedName>
</protein>
<dbReference type="EC" id="3.2.1.23" evidence="3 6"/>
<dbReference type="Pfam" id="PF08532">
    <property type="entry name" value="Glyco_hydro_42M"/>
    <property type="match status" value="1"/>
</dbReference>
<dbReference type="Gene3D" id="3.40.50.880">
    <property type="match status" value="1"/>
</dbReference>
<feature type="domain" description="Glycoside hydrolase family 42 N-terminal" evidence="7">
    <location>
        <begin position="29"/>
        <end position="399"/>
    </location>
</feature>
<evidence type="ECO:0000256" key="3">
    <source>
        <dbReference type="ARBA" id="ARBA00012756"/>
    </source>
</evidence>
<evidence type="ECO:0000256" key="2">
    <source>
        <dbReference type="ARBA" id="ARBA00005940"/>
    </source>
</evidence>
<keyword evidence="5 6" id="KW-0326">Glycosidase</keyword>
<evidence type="ECO:0000256" key="6">
    <source>
        <dbReference type="PIRNR" id="PIRNR001084"/>
    </source>
</evidence>
<proteinExistence type="inferred from homology"/>
<dbReference type="SUPFAM" id="SSF51445">
    <property type="entry name" value="(Trans)glycosidases"/>
    <property type="match status" value="1"/>
</dbReference>
<dbReference type="CDD" id="cd03143">
    <property type="entry name" value="A4_beta-galactosidase_middle_domain"/>
    <property type="match status" value="1"/>
</dbReference>
<comment type="similarity">
    <text evidence="2 6">Belongs to the glycosyl hydrolase 42 family.</text>
</comment>
<comment type="caution">
    <text evidence="9">The sequence shown here is derived from an EMBL/GenBank/DDBJ whole genome shotgun (WGS) entry which is preliminary data.</text>
</comment>
<evidence type="ECO:0000313" key="10">
    <source>
        <dbReference type="Proteomes" id="UP001596072"/>
    </source>
</evidence>
<dbReference type="InterPro" id="IPR013529">
    <property type="entry name" value="Glyco_hydro_42_N"/>
</dbReference>
<comment type="catalytic activity">
    <reaction evidence="1 6">
        <text>Hydrolysis of terminal non-reducing beta-D-galactose residues in beta-D-galactosides.</text>
        <dbReference type="EC" id="3.2.1.23"/>
    </reaction>
</comment>
<evidence type="ECO:0000259" key="8">
    <source>
        <dbReference type="Pfam" id="PF08532"/>
    </source>
</evidence>
<dbReference type="RefSeq" id="WP_136436952.1">
    <property type="nucleotide sequence ID" value="NZ_JBHSNS010000005.1"/>
</dbReference>
<reference evidence="10" key="1">
    <citation type="journal article" date="2019" name="Int. J. Syst. Evol. Microbiol.">
        <title>The Global Catalogue of Microorganisms (GCM) 10K type strain sequencing project: providing services to taxonomists for standard genome sequencing and annotation.</title>
        <authorList>
            <consortium name="The Broad Institute Genomics Platform"/>
            <consortium name="The Broad Institute Genome Sequencing Center for Infectious Disease"/>
            <person name="Wu L."/>
            <person name="Ma J."/>
        </authorList>
    </citation>
    <scope>NUCLEOTIDE SEQUENCE [LARGE SCALE GENOMIC DNA]</scope>
    <source>
        <strain evidence="10">YIM 94188</strain>
    </source>
</reference>
<dbReference type="Proteomes" id="UP001596072">
    <property type="component" value="Unassembled WGS sequence"/>
</dbReference>
<dbReference type="SUPFAM" id="SSF52317">
    <property type="entry name" value="Class I glutamine amidotransferase-like"/>
    <property type="match status" value="1"/>
</dbReference>
<accession>A0ABW0ZF20</accession>
<dbReference type="PANTHER" id="PTHR36447">
    <property type="entry name" value="BETA-GALACTOSIDASE GANA"/>
    <property type="match status" value="1"/>
</dbReference>
<gene>
    <name evidence="9" type="ORF">ACFPQB_11860</name>
</gene>
<dbReference type="InterPro" id="IPR029062">
    <property type="entry name" value="Class_I_gatase-like"/>
</dbReference>
<evidence type="ECO:0000256" key="5">
    <source>
        <dbReference type="ARBA" id="ARBA00023295"/>
    </source>
</evidence>
<sequence>MSRRRQRWVRWPDSMAIESARGPLGFGADYNPDQWGREVWDEDVRLMRRAGVNIVSLGIFSWARLQPAEDSWDFTWLDEVMDLLHAHGIAVDLATATASPPPWLGAQHPEILPVTRTGETMWPGARQHWRPTSPVFRQHALAVVEAIAGRYASHPALAAWHVSNELGCHNLYDYSDDAAAAFRVWLAERYGDLDVLNHAWGTAFWSQRYSDWDQVLPPRLTPTIPNPTHQLDFKRFSSDALKDYLRAERGVLDRLTPDVPVTTNFMVMSNFSGLDYADWAGEVDFVSNDHYATIDGRGLDELSFSANLTSGLAGGQPWFLMEHSTSAVNWRAINPPKADGALVRDSLTHVAHGADAVCFFQWRQSVSGAEKYHSAMVPHAGEDSEVYRTVVRLGGHLERLAPVVGSRRQRARVAILFDIESTWTLDLEANPSSSLSHREDALDWYAAFLALGVRADVLPVGAPLLGYDLVVAPLVHVMPAATADRLRDFVEGGGHLVTTYFSGIVDENNHVWPGGYPGALRELLGIRVEELAPLLDGQEVDLDDGSTGTRWTDRITATAPDTEILATYRTGLQAGRPAVTRRAVAGGSATYVSTRLGPEGLEPLVGRLLDAAGVDSELPGGLRGRVELTIRTDDEREFWFLVNRTDDAVDLRELGDVGEPVLFSSDGDPGHDALPGSGVAVFARSRR</sequence>
<evidence type="ECO:0000256" key="1">
    <source>
        <dbReference type="ARBA" id="ARBA00001412"/>
    </source>
</evidence>
<dbReference type="InterPro" id="IPR013738">
    <property type="entry name" value="Beta_galactosidase_Trimer"/>
</dbReference>
<name>A0ABW0ZF20_9ACTN</name>
<evidence type="ECO:0000313" key="9">
    <source>
        <dbReference type="EMBL" id="MFC5729614.1"/>
    </source>
</evidence>
<dbReference type="PANTHER" id="PTHR36447:SF1">
    <property type="entry name" value="BETA-GALACTOSIDASE GANA"/>
    <property type="match status" value="1"/>
</dbReference>
<dbReference type="EMBL" id="JBHSNS010000005">
    <property type="protein sequence ID" value="MFC5729614.1"/>
    <property type="molecule type" value="Genomic_DNA"/>
</dbReference>
<keyword evidence="4 6" id="KW-0378">Hydrolase</keyword>
<dbReference type="PIRSF" id="PIRSF001084">
    <property type="entry name" value="B-galactosidase"/>
    <property type="match status" value="1"/>
</dbReference>
<dbReference type="InterPro" id="IPR017853">
    <property type="entry name" value="GH"/>
</dbReference>
<dbReference type="InterPro" id="IPR003476">
    <property type="entry name" value="Glyco_hydro_42"/>
</dbReference>
<feature type="domain" description="Beta-galactosidase trimerisation" evidence="8">
    <location>
        <begin position="411"/>
        <end position="614"/>
    </location>
</feature>
<dbReference type="Gene3D" id="3.20.20.80">
    <property type="entry name" value="Glycosidases"/>
    <property type="match status" value="1"/>
</dbReference>
<keyword evidence="10" id="KW-1185">Reference proteome</keyword>
<evidence type="ECO:0000256" key="4">
    <source>
        <dbReference type="ARBA" id="ARBA00022801"/>
    </source>
</evidence>
<dbReference type="Pfam" id="PF02449">
    <property type="entry name" value="Glyco_hydro_42"/>
    <property type="match status" value="1"/>
</dbReference>